<proteinExistence type="predicted"/>
<dbReference type="Proteomes" id="UP000789901">
    <property type="component" value="Unassembled WGS sequence"/>
</dbReference>
<feature type="non-terminal residue" evidence="1">
    <location>
        <position position="47"/>
    </location>
</feature>
<accession>A0ABN7X4K8</accession>
<gene>
    <name evidence="1" type="ORF">GMARGA_LOCUS38920</name>
</gene>
<dbReference type="EMBL" id="CAJVQB010089879">
    <property type="protein sequence ID" value="CAG8847923.1"/>
    <property type="molecule type" value="Genomic_DNA"/>
</dbReference>
<name>A0ABN7X4K8_GIGMA</name>
<sequence>GSIDQQIHHSIPIYQIVENKLGQLPPQPLSFYYLTKIRETVYIIYKQ</sequence>
<protein>
    <submittedName>
        <fullName evidence="1">9099_t:CDS:1</fullName>
    </submittedName>
</protein>
<keyword evidence="2" id="KW-1185">Reference proteome</keyword>
<evidence type="ECO:0000313" key="1">
    <source>
        <dbReference type="EMBL" id="CAG8847923.1"/>
    </source>
</evidence>
<reference evidence="1 2" key="1">
    <citation type="submission" date="2021-06" db="EMBL/GenBank/DDBJ databases">
        <authorList>
            <person name="Kallberg Y."/>
            <person name="Tangrot J."/>
            <person name="Rosling A."/>
        </authorList>
    </citation>
    <scope>NUCLEOTIDE SEQUENCE [LARGE SCALE GENOMIC DNA]</scope>
    <source>
        <strain evidence="1 2">120-4 pot B 10/14</strain>
    </source>
</reference>
<evidence type="ECO:0000313" key="2">
    <source>
        <dbReference type="Proteomes" id="UP000789901"/>
    </source>
</evidence>
<feature type="non-terminal residue" evidence="1">
    <location>
        <position position="1"/>
    </location>
</feature>
<organism evidence="1 2">
    <name type="scientific">Gigaspora margarita</name>
    <dbReference type="NCBI Taxonomy" id="4874"/>
    <lineage>
        <taxon>Eukaryota</taxon>
        <taxon>Fungi</taxon>
        <taxon>Fungi incertae sedis</taxon>
        <taxon>Mucoromycota</taxon>
        <taxon>Glomeromycotina</taxon>
        <taxon>Glomeromycetes</taxon>
        <taxon>Diversisporales</taxon>
        <taxon>Gigasporaceae</taxon>
        <taxon>Gigaspora</taxon>
    </lineage>
</organism>
<comment type="caution">
    <text evidence="1">The sequence shown here is derived from an EMBL/GenBank/DDBJ whole genome shotgun (WGS) entry which is preliminary data.</text>
</comment>